<reference evidence="2 3" key="1">
    <citation type="submission" date="2017-07" db="EMBL/GenBank/DDBJ databases">
        <title>Elstera cyanobacteriorum sp. nov., a novel bacterium isolated from cyanobacterial aggregates in a eutrophic lake.</title>
        <authorList>
            <person name="Cai H."/>
        </authorList>
    </citation>
    <scope>NUCLEOTIDE SEQUENCE [LARGE SCALE GENOMIC DNA]</scope>
    <source>
        <strain evidence="2 3">TH019</strain>
    </source>
</reference>
<name>A0A255XLY0_9PROT</name>
<evidence type="ECO:0000256" key="1">
    <source>
        <dbReference type="SAM" id="MobiDB-lite"/>
    </source>
</evidence>
<dbReference type="InterPro" id="IPR019600">
    <property type="entry name" value="Hemin_uptake_protein_HemP"/>
</dbReference>
<keyword evidence="3" id="KW-1185">Reference proteome</keyword>
<dbReference type="OrthoDB" id="7870498at2"/>
<comment type="caution">
    <text evidence="2">The sequence shown here is derived from an EMBL/GenBank/DDBJ whole genome shotgun (WGS) entry which is preliminary data.</text>
</comment>
<dbReference type="Gene3D" id="2.10.70.10">
    <property type="entry name" value="Complement Module, domain 1"/>
    <property type="match status" value="1"/>
</dbReference>
<dbReference type="EMBL" id="NOXS01000033">
    <property type="protein sequence ID" value="OYQ17901.1"/>
    <property type="molecule type" value="Genomic_DNA"/>
</dbReference>
<proteinExistence type="predicted"/>
<feature type="region of interest" description="Disordered" evidence="1">
    <location>
        <begin position="1"/>
        <end position="25"/>
    </location>
</feature>
<dbReference type="Proteomes" id="UP000216361">
    <property type="component" value="Unassembled WGS sequence"/>
</dbReference>
<evidence type="ECO:0000313" key="2">
    <source>
        <dbReference type="EMBL" id="OYQ17901.1"/>
    </source>
</evidence>
<dbReference type="RefSeq" id="WP_094409463.1">
    <property type="nucleotide sequence ID" value="NZ_BMJZ01000002.1"/>
</dbReference>
<sequence length="59" mass="6543">MSNLAPAPSSAPSARPVPGDLPMLNSRDLFTTQREVLIQHGTEHYRLRLTSTNKLILTK</sequence>
<evidence type="ECO:0008006" key="4">
    <source>
        <dbReference type="Google" id="ProtNLM"/>
    </source>
</evidence>
<protein>
    <recommendedName>
        <fullName evidence="4">Hemin uptake protein HemP</fullName>
    </recommendedName>
</protein>
<organism evidence="2 3">
    <name type="scientific">Elstera cyanobacteriorum</name>
    <dbReference type="NCBI Taxonomy" id="2022747"/>
    <lineage>
        <taxon>Bacteria</taxon>
        <taxon>Pseudomonadati</taxon>
        <taxon>Pseudomonadota</taxon>
        <taxon>Alphaproteobacteria</taxon>
        <taxon>Rhodospirillales</taxon>
        <taxon>Rhodospirillaceae</taxon>
        <taxon>Elstera</taxon>
    </lineage>
</organism>
<dbReference type="AlphaFoldDB" id="A0A255XLY0"/>
<evidence type="ECO:0000313" key="3">
    <source>
        <dbReference type="Proteomes" id="UP000216361"/>
    </source>
</evidence>
<feature type="compositionally biased region" description="Low complexity" evidence="1">
    <location>
        <begin position="1"/>
        <end position="14"/>
    </location>
</feature>
<accession>A0A255XLY0</accession>
<gene>
    <name evidence="2" type="ORF">CHR90_13080</name>
</gene>
<dbReference type="Pfam" id="PF10636">
    <property type="entry name" value="hemP"/>
    <property type="match status" value="1"/>
</dbReference>